<evidence type="ECO:0000256" key="14">
    <source>
        <dbReference type="PIRSR" id="PIRSR602401-1"/>
    </source>
</evidence>
<dbReference type="InterPro" id="IPR017972">
    <property type="entry name" value="Cyt_P450_CS"/>
</dbReference>
<keyword evidence="18" id="KW-1185">Reference proteome</keyword>
<dbReference type="GO" id="GO:0020037">
    <property type="term" value="F:heme binding"/>
    <property type="evidence" value="ECO:0007669"/>
    <property type="project" value="InterPro"/>
</dbReference>
<gene>
    <name evidence="17" type="ORF">LARSCL_LOCUS1707</name>
</gene>
<dbReference type="GO" id="GO:0006805">
    <property type="term" value="P:xenobiotic metabolic process"/>
    <property type="evidence" value="ECO:0007669"/>
    <property type="project" value="TreeGrafter"/>
</dbReference>
<evidence type="ECO:0000256" key="5">
    <source>
        <dbReference type="ARBA" id="ARBA00010617"/>
    </source>
</evidence>
<dbReference type="Gene3D" id="1.10.630.10">
    <property type="entry name" value="Cytochrome P450"/>
    <property type="match status" value="1"/>
</dbReference>
<dbReference type="GO" id="GO:0005789">
    <property type="term" value="C:endoplasmic reticulum membrane"/>
    <property type="evidence" value="ECO:0007669"/>
    <property type="project" value="UniProtKB-SubCell"/>
</dbReference>
<sequence>MITGLISSVSLMSLALTLIAVLVAVVYYNFRNKDLPPGPIGLPYVGYWPFLRTQDAHVQMEALKKKYGDIFSFTSFGRLYINLASLKAVREVHIGKSECFAGRFTDFNVLSYVYRDGVGFLNGEPWKELRKFFLQVLKERGIITVKDSLSGSMYEAINSTVDLLNRKKEEPVNITQIVTTKCNSILRRMLFGENGVSEEQMREIIELYEAVMQIMIPKNLTLTGDIPRYFVLPFVKGFQESMTNDQKLEKFLYKIIDERKSTYNEENIRDIIDDYFKERDVRRSNGDPTARYFTDKALMSSLKQILGDGVVAVAGFVCLIIKNLLDHPEEQKKLYEEIIDVVGTDRQPTIEDKSKLTYTNAFILEALRTADFFAYSTSLECTKETNLRGYRIPKGAITVVQICASHFDDEVYEEPKKFNPSRYILKDSKKRPELPVTFGVGKRACIGEPFTMMQIFLFLTSIIKNFELVLPEDGNASSFEEMTAGKLLIVARPRNKK</sequence>
<dbReference type="PROSITE" id="PS00086">
    <property type="entry name" value="CYTOCHROME_P450"/>
    <property type="match status" value="1"/>
</dbReference>
<dbReference type="Proteomes" id="UP001497382">
    <property type="component" value="Unassembled WGS sequence"/>
</dbReference>
<keyword evidence="16" id="KW-0812">Transmembrane</keyword>
<dbReference type="EMBL" id="CAXIEN010000010">
    <property type="protein sequence ID" value="CAL1263862.1"/>
    <property type="molecule type" value="Genomic_DNA"/>
</dbReference>
<organism evidence="17 18">
    <name type="scientific">Larinioides sclopetarius</name>
    <dbReference type="NCBI Taxonomy" id="280406"/>
    <lineage>
        <taxon>Eukaryota</taxon>
        <taxon>Metazoa</taxon>
        <taxon>Ecdysozoa</taxon>
        <taxon>Arthropoda</taxon>
        <taxon>Chelicerata</taxon>
        <taxon>Arachnida</taxon>
        <taxon>Araneae</taxon>
        <taxon>Araneomorphae</taxon>
        <taxon>Entelegynae</taxon>
        <taxon>Araneoidea</taxon>
        <taxon>Araneidae</taxon>
        <taxon>Larinioides</taxon>
    </lineage>
</organism>
<evidence type="ECO:0008006" key="19">
    <source>
        <dbReference type="Google" id="ProtNLM"/>
    </source>
</evidence>
<evidence type="ECO:0000256" key="9">
    <source>
        <dbReference type="ARBA" id="ARBA00022848"/>
    </source>
</evidence>
<evidence type="ECO:0000256" key="2">
    <source>
        <dbReference type="ARBA" id="ARBA00003690"/>
    </source>
</evidence>
<keyword evidence="7 14" id="KW-0479">Metal-binding</keyword>
<evidence type="ECO:0000256" key="10">
    <source>
        <dbReference type="ARBA" id="ARBA00023002"/>
    </source>
</evidence>
<dbReference type="PRINTS" id="PR00463">
    <property type="entry name" value="EP450I"/>
</dbReference>
<dbReference type="InterPro" id="IPR002401">
    <property type="entry name" value="Cyt_P450_E_grp-I"/>
</dbReference>
<evidence type="ECO:0000256" key="7">
    <source>
        <dbReference type="ARBA" id="ARBA00022723"/>
    </source>
</evidence>
<proteinExistence type="inferred from homology"/>
<dbReference type="GO" id="GO:0005506">
    <property type="term" value="F:iron ion binding"/>
    <property type="evidence" value="ECO:0007669"/>
    <property type="project" value="InterPro"/>
</dbReference>
<comment type="caution">
    <text evidence="17">The sequence shown here is derived from an EMBL/GenBank/DDBJ whole genome shotgun (WGS) entry which is preliminary data.</text>
</comment>
<evidence type="ECO:0000256" key="6">
    <source>
        <dbReference type="ARBA" id="ARBA00022617"/>
    </source>
</evidence>
<evidence type="ECO:0000256" key="13">
    <source>
        <dbReference type="ARBA" id="ARBA00023136"/>
    </source>
</evidence>
<dbReference type="PANTHER" id="PTHR24300:SF403">
    <property type="entry name" value="CYTOCHROME P450 306A1"/>
    <property type="match status" value="1"/>
</dbReference>
<keyword evidence="8" id="KW-0256">Endoplasmic reticulum</keyword>
<dbReference type="PRINTS" id="PR00385">
    <property type="entry name" value="P450"/>
</dbReference>
<evidence type="ECO:0000256" key="1">
    <source>
        <dbReference type="ARBA" id="ARBA00001971"/>
    </source>
</evidence>
<feature type="binding site" description="axial binding residue" evidence="14">
    <location>
        <position position="445"/>
    </location>
    <ligand>
        <name>heme</name>
        <dbReference type="ChEBI" id="CHEBI:30413"/>
    </ligand>
    <ligandPart>
        <name>Fe</name>
        <dbReference type="ChEBI" id="CHEBI:18248"/>
    </ligandPart>
</feature>
<comment type="cofactor">
    <cofactor evidence="1 14">
        <name>heme</name>
        <dbReference type="ChEBI" id="CHEBI:30413"/>
    </cofactor>
</comment>
<dbReference type="AlphaFoldDB" id="A0AAV1YYD5"/>
<dbReference type="Pfam" id="PF00067">
    <property type="entry name" value="p450"/>
    <property type="match status" value="1"/>
</dbReference>
<feature type="transmembrane region" description="Helical" evidence="16">
    <location>
        <begin position="6"/>
        <end position="30"/>
    </location>
</feature>
<dbReference type="GO" id="GO:0016712">
    <property type="term" value="F:oxidoreductase activity, acting on paired donors, with incorporation or reduction of molecular oxygen, reduced flavin or flavoprotein as one donor, and incorporation of one atom of oxygen"/>
    <property type="evidence" value="ECO:0007669"/>
    <property type="project" value="TreeGrafter"/>
</dbReference>
<evidence type="ECO:0000313" key="17">
    <source>
        <dbReference type="EMBL" id="CAL1263862.1"/>
    </source>
</evidence>
<dbReference type="SUPFAM" id="SSF48264">
    <property type="entry name" value="Cytochrome P450"/>
    <property type="match status" value="1"/>
</dbReference>
<keyword evidence="11 14" id="KW-0408">Iron</keyword>
<dbReference type="InterPro" id="IPR036396">
    <property type="entry name" value="Cyt_P450_sf"/>
</dbReference>
<name>A0AAV1YYD5_9ARAC</name>
<evidence type="ECO:0000313" key="18">
    <source>
        <dbReference type="Proteomes" id="UP001497382"/>
    </source>
</evidence>
<keyword evidence="10 15" id="KW-0560">Oxidoreductase</keyword>
<dbReference type="PANTHER" id="PTHR24300">
    <property type="entry name" value="CYTOCHROME P450 508A4-RELATED"/>
    <property type="match status" value="1"/>
</dbReference>
<dbReference type="GO" id="GO:0006082">
    <property type="term" value="P:organic acid metabolic process"/>
    <property type="evidence" value="ECO:0007669"/>
    <property type="project" value="TreeGrafter"/>
</dbReference>
<evidence type="ECO:0000256" key="3">
    <source>
        <dbReference type="ARBA" id="ARBA00004174"/>
    </source>
</evidence>
<keyword evidence="13 16" id="KW-0472">Membrane</keyword>
<evidence type="ECO:0000256" key="15">
    <source>
        <dbReference type="RuleBase" id="RU000461"/>
    </source>
</evidence>
<dbReference type="InterPro" id="IPR050182">
    <property type="entry name" value="Cytochrome_P450_fam2"/>
</dbReference>
<evidence type="ECO:0000256" key="11">
    <source>
        <dbReference type="ARBA" id="ARBA00023004"/>
    </source>
</evidence>
<reference evidence="17 18" key="1">
    <citation type="submission" date="2024-04" db="EMBL/GenBank/DDBJ databases">
        <authorList>
            <person name="Rising A."/>
            <person name="Reimegard J."/>
            <person name="Sonavane S."/>
            <person name="Akerstrom W."/>
            <person name="Nylinder S."/>
            <person name="Hedman E."/>
            <person name="Kallberg Y."/>
        </authorList>
    </citation>
    <scope>NUCLEOTIDE SEQUENCE [LARGE SCALE GENOMIC DNA]</scope>
</reference>
<dbReference type="GO" id="GO:0008395">
    <property type="term" value="F:steroid hydroxylase activity"/>
    <property type="evidence" value="ECO:0007669"/>
    <property type="project" value="TreeGrafter"/>
</dbReference>
<keyword evidence="9" id="KW-0492">Microsome</keyword>
<dbReference type="FunFam" id="1.10.630.10:FF:000238">
    <property type="entry name" value="Cytochrome P450 2A6"/>
    <property type="match status" value="1"/>
</dbReference>
<accession>A0AAV1YYD5</accession>
<evidence type="ECO:0000256" key="12">
    <source>
        <dbReference type="ARBA" id="ARBA00023033"/>
    </source>
</evidence>
<keyword evidence="12 15" id="KW-0503">Monooxygenase</keyword>
<evidence type="ECO:0000256" key="8">
    <source>
        <dbReference type="ARBA" id="ARBA00022824"/>
    </source>
</evidence>
<keyword evidence="16" id="KW-1133">Transmembrane helix</keyword>
<comment type="similarity">
    <text evidence="5 15">Belongs to the cytochrome P450 family.</text>
</comment>
<protein>
    <recommendedName>
        <fullName evidence="19">Cytochrome P450</fullName>
    </recommendedName>
</protein>
<dbReference type="InterPro" id="IPR001128">
    <property type="entry name" value="Cyt_P450"/>
</dbReference>
<keyword evidence="6 14" id="KW-0349">Heme</keyword>
<evidence type="ECO:0000256" key="4">
    <source>
        <dbReference type="ARBA" id="ARBA00004406"/>
    </source>
</evidence>
<comment type="subcellular location">
    <subcellularLocation>
        <location evidence="4">Endoplasmic reticulum membrane</location>
        <topology evidence="4">Peripheral membrane protein</topology>
    </subcellularLocation>
    <subcellularLocation>
        <location evidence="3">Microsome membrane</location>
        <topology evidence="3">Peripheral membrane protein</topology>
    </subcellularLocation>
</comment>
<evidence type="ECO:0000256" key="16">
    <source>
        <dbReference type="SAM" id="Phobius"/>
    </source>
</evidence>
<comment type="function">
    <text evidence="2">May be involved in the metabolism of insect hormones and in the breakdown of synthetic insecticides.</text>
</comment>